<dbReference type="Pfam" id="PF10698">
    <property type="entry name" value="DUF2505"/>
    <property type="match status" value="1"/>
</dbReference>
<name>A0AAE3GDC2_9PSEU</name>
<gene>
    <name evidence="1" type="ORF">LX83_002889</name>
</gene>
<dbReference type="RefSeq" id="WP_253771496.1">
    <property type="nucleotide sequence ID" value="NZ_JAMTCK010000006.1"/>
</dbReference>
<sequence length="171" mass="18341">MARRVEHRTVSSFSAGQVHGALVDPEYLRDRLAVLGGTQAGVVEHRHTDGVLRFQLRQGVAAAKLPSVARRFLGGGDLILTREETWTAGAGEYVGEVTVSMPRVPGRFSGRMRLADLAAPAGGCELVLHGEASVAVPLVGGKLEQLVAEQVSTLLTAESEFTDQWLSRRRG</sequence>
<dbReference type="EMBL" id="JAMTCK010000006">
    <property type="protein sequence ID" value="MCP2166030.1"/>
    <property type="molecule type" value="Genomic_DNA"/>
</dbReference>
<dbReference type="InterPro" id="IPR019639">
    <property type="entry name" value="DUF2505"/>
</dbReference>
<comment type="caution">
    <text evidence="1">The sequence shown here is derived from an EMBL/GenBank/DDBJ whole genome shotgun (WGS) entry which is preliminary data.</text>
</comment>
<organism evidence="1 2">
    <name type="scientific">Goodfellowiella coeruleoviolacea</name>
    <dbReference type="NCBI Taxonomy" id="334858"/>
    <lineage>
        <taxon>Bacteria</taxon>
        <taxon>Bacillati</taxon>
        <taxon>Actinomycetota</taxon>
        <taxon>Actinomycetes</taxon>
        <taxon>Pseudonocardiales</taxon>
        <taxon>Pseudonocardiaceae</taxon>
        <taxon>Goodfellowiella</taxon>
    </lineage>
</organism>
<evidence type="ECO:0000313" key="2">
    <source>
        <dbReference type="Proteomes" id="UP001206128"/>
    </source>
</evidence>
<dbReference type="Proteomes" id="UP001206128">
    <property type="component" value="Unassembled WGS sequence"/>
</dbReference>
<dbReference type="AlphaFoldDB" id="A0AAE3GDC2"/>
<evidence type="ECO:0000313" key="1">
    <source>
        <dbReference type="EMBL" id="MCP2166030.1"/>
    </source>
</evidence>
<evidence type="ECO:0008006" key="3">
    <source>
        <dbReference type="Google" id="ProtNLM"/>
    </source>
</evidence>
<protein>
    <recommendedName>
        <fullName evidence="3">DUF2505 domain-containing protein</fullName>
    </recommendedName>
</protein>
<proteinExistence type="predicted"/>
<keyword evidence="2" id="KW-1185">Reference proteome</keyword>
<reference evidence="1" key="1">
    <citation type="submission" date="2022-06" db="EMBL/GenBank/DDBJ databases">
        <title>Genomic Encyclopedia of Archaeal and Bacterial Type Strains, Phase II (KMG-II): from individual species to whole genera.</title>
        <authorList>
            <person name="Goeker M."/>
        </authorList>
    </citation>
    <scope>NUCLEOTIDE SEQUENCE</scope>
    <source>
        <strain evidence="1">DSM 43935</strain>
    </source>
</reference>
<accession>A0AAE3GDC2</accession>